<dbReference type="OMA" id="SSWYNAN"/>
<dbReference type="GO" id="GO:0005576">
    <property type="term" value="C:extracellular region"/>
    <property type="evidence" value="ECO:0007669"/>
    <property type="project" value="UniProtKB-SubCell"/>
</dbReference>
<evidence type="ECO:0000313" key="6">
    <source>
        <dbReference type="EMBL" id="AEK80645.1"/>
    </source>
</evidence>
<dbReference type="KEGG" id="psoj:PHYSODRAFT_353675"/>
<protein>
    <recommendedName>
        <fullName evidence="5">RxLR effector protein</fullName>
    </recommendedName>
</protein>
<dbReference type="EMBL" id="JN253833">
    <property type="protein sequence ID" value="AEK80646.1"/>
    <property type="molecule type" value="Genomic_DNA"/>
</dbReference>
<dbReference type="HOGENOM" id="CLU_1869220_0_0_1"/>
<comment type="similarity">
    <text evidence="2 5">Belongs to the RxLR effector family.</text>
</comment>
<evidence type="ECO:0000256" key="2">
    <source>
        <dbReference type="ARBA" id="ARBA00010400"/>
    </source>
</evidence>
<organism evidence="7">
    <name type="scientific">Phytophthora sojae</name>
    <name type="common">Soybean stem and root rot agent</name>
    <name type="synonym">Phytophthora megasperma f. sp. glycines</name>
    <dbReference type="NCBI Taxonomy" id="67593"/>
    <lineage>
        <taxon>Eukaryota</taxon>
        <taxon>Sar</taxon>
        <taxon>Stramenopiles</taxon>
        <taxon>Oomycota</taxon>
        <taxon>Peronosporomycetes</taxon>
        <taxon>Peronosporales</taxon>
        <taxon>Peronosporaceae</taxon>
        <taxon>Phytophthora</taxon>
    </lineage>
</organism>
<dbReference type="EMBL" id="JN253834">
    <property type="protein sequence ID" value="AEK80647.1"/>
    <property type="molecule type" value="Genomic_DNA"/>
</dbReference>
<gene>
    <name evidence="7" type="primary">Avh</name>
</gene>
<reference evidence="7" key="1">
    <citation type="journal article" date="2011" name="Plant Cell">
        <title>Transcriptional programming and functional interactions within the Phytophthora sojae RXLR effector repertoire.</title>
        <authorList>
            <person name="Wang Q."/>
            <person name="Han C."/>
            <person name="Ferreira A.O."/>
            <person name="Yu X."/>
            <person name="Ye W."/>
            <person name="Tripathy S."/>
            <person name="Kale S.D."/>
            <person name="Gu B."/>
            <person name="Sheng Y."/>
            <person name="Sui Y."/>
            <person name="Wang X."/>
            <person name="Zhang Z."/>
            <person name="Cheng B."/>
            <person name="Dong S."/>
            <person name="Shan W."/>
            <person name="Zheng X."/>
            <person name="Dou D."/>
            <person name="Tyler B.M."/>
            <person name="Wang Y."/>
        </authorList>
    </citation>
    <scope>NUCLEOTIDE SEQUENCE</scope>
    <source>
        <strain evidence="6">P7064</strain>
        <strain evidence="7">P7074</strain>
        <strain evidence="8">P7076</strain>
    </source>
</reference>
<sequence>MRFCFVVLVAAVALFSTTNTVAAANTKVESSDAVRALADQNNVDVERLLRIVEETEDVEDRAVGASVLQKLKDAVMKIKFSSWYNANMTPTEVNTMLIAQGGKVDWVVATAYAAYFRNLKYGPYGIDMVNRKKKEEEDTA</sequence>
<dbReference type="OrthoDB" id="108180at2759"/>
<keyword evidence="3 5" id="KW-0964">Secreted</keyword>
<evidence type="ECO:0000256" key="1">
    <source>
        <dbReference type="ARBA" id="ARBA00004613"/>
    </source>
</evidence>
<dbReference type="Pfam" id="PF16810">
    <property type="entry name" value="RXLR"/>
    <property type="match status" value="1"/>
</dbReference>
<feature type="signal peptide" evidence="5">
    <location>
        <begin position="1"/>
        <end position="23"/>
    </location>
</feature>
<dbReference type="AlphaFoldDB" id="E0W563"/>
<comment type="function">
    <text evidence="5">Effector that suppresses plant defense responses during pathogen infection.</text>
</comment>
<dbReference type="InterPro" id="IPR031825">
    <property type="entry name" value="RXLR"/>
</dbReference>
<dbReference type="VEuPathDB" id="FungiDB:PHYSODRAFT_353675"/>
<comment type="subcellular location">
    <subcellularLocation>
        <location evidence="1 5">Secreted</location>
    </subcellularLocation>
</comment>
<name>E0W563_PHYSO</name>
<proteinExistence type="inferred from homology"/>
<evidence type="ECO:0000313" key="7">
    <source>
        <dbReference type="EMBL" id="AEK80646.1"/>
    </source>
</evidence>
<evidence type="ECO:0000313" key="8">
    <source>
        <dbReference type="EMBL" id="AEK80647.1"/>
    </source>
</evidence>
<evidence type="ECO:0000256" key="4">
    <source>
        <dbReference type="ARBA" id="ARBA00022729"/>
    </source>
</evidence>
<feature type="chain" id="PRO_5007652831" description="RxLR effector protein" evidence="5">
    <location>
        <begin position="24"/>
        <end position="140"/>
    </location>
</feature>
<evidence type="ECO:0000256" key="3">
    <source>
        <dbReference type="ARBA" id="ARBA00022525"/>
    </source>
</evidence>
<comment type="domain">
    <text evidence="5">The RxLR-dEER motif acts to carry the protein into the host cell cytoplasm through binding to cell surface phosphatidylinositol-3-phosphate.</text>
</comment>
<dbReference type="EMBL" id="JN253832">
    <property type="protein sequence ID" value="AEK80645.1"/>
    <property type="molecule type" value="Genomic_DNA"/>
</dbReference>
<keyword evidence="4 5" id="KW-0732">Signal</keyword>
<accession>E0W563</accession>
<evidence type="ECO:0000256" key="5">
    <source>
        <dbReference type="RuleBase" id="RU367124"/>
    </source>
</evidence>